<dbReference type="EnsemblBacteria" id="AAM73084">
    <property type="protein sequence ID" value="AAM73084"/>
    <property type="gene ID" value="CT1865"/>
</dbReference>
<dbReference type="KEGG" id="cte:CT1865"/>
<dbReference type="Proteomes" id="UP000001007">
    <property type="component" value="Chromosome"/>
</dbReference>
<dbReference type="AlphaFoldDB" id="Q8KBC4"/>
<accession>Q8KBC4</accession>
<protein>
    <submittedName>
        <fullName evidence="1">Uncharacterized protein</fullName>
    </submittedName>
</protein>
<organism evidence="1 2">
    <name type="scientific">Chlorobaculum tepidum (strain ATCC 49652 / DSM 12025 / NBRC 103806 / TLS)</name>
    <name type="common">Chlorobium tepidum</name>
    <dbReference type="NCBI Taxonomy" id="194439"/>
    <lineage>
        <taxon>Bacteria</taxon>
        <taxon>Pseudomonadati</taxon>
        <taxon>Chlorobiota</taxon>
        <taxon>Chlorobiia</taxon>
        <taxon>Chlorobiales</taxon>
        <taxon>Chlorobiaceae</taxon>
        <taxon>Chlorobaculum</taxon>
    </lineage>
</organism>
<dbReference type="STRING" id="194439.CT1865"/>
<evidence type="ECO:0000313" key="1">
    <source>
        <dbReference type="EMBL" id="AAM73084.1"/>
    </source>
</evidence>
<proteinExistence type="predicted"/>
<sequence>MIVESFHKAGDKQTGKEGIDHASALWPCMRSPLAFL</sequence>
<evidence type="ECO:0000313" key="2">
    <source>
        <dbReference type="Proteomes" id="UP000001007"/>
    </source>
</evidence>
<gene>
    <name evidence="1" type="ordered locus">CT1865</name>
</gene>
<reference evidence="1 2" key="1">
    <citation type="journal article" date="2002" name="Proc. Natl. Acad. Sci. U.S.A.">
        <title>The complete genome sequence of Chlorobium tepidum TLS, a photosynthetic, anaerobic, green-sulfur bacterium.</title>
        <authorList>
            <person name="Eisen J.A."/>
            <person name="Nelson K.E."/>
            <person name="Paulsen I.T."/>
            <person name="Heidelberg J.F."/>
            <person name="Wu M."/>
            <person name="Dodson R.J."/>
            <person name="Deboy R."/>
            <person name="Gwinn M.L."/>
            <person name="Nelson W.C."/>
            <person name="Haft D.H."/>
            <person name="Hickey E.K."/>
            <person name="Peterson J.D."/>
            <person name="Durkin A.S."/>
            <person name="Kolonay J.L."/>
            <person name="Yang F."/>
            <person name="Holt I."/>
            <person name="Umayam L.A."/>
            <person name="Mason T."/>
            <person name="Brenner M."/>
            <person name="Shea T.P."/>
            <person name="Parksey D."/>
            <person name="Nierman W.C."/>
            <person name="Feldblyum T.V."/>
            <person name="Hansen C.L."/>
            <person name="Craven M.B."/>
            <person name="Radune D."/>
            <person name="Vamathevan J."/>
            <person name="Khouri H."/>
            <person name="White O."/>
            <person name="Gruber T.M."/>
            <person name="Ketchum K.A."/>
            <person name="Venter J.C."/>
            <person name="Tettelin H."/>
            <person name="Bryant D.A."/>
            <person name="Fraser C.M."/>
        </authorList>
    </citation>
    <scope>NUCLEOTIDE SEQUENCE [LARGE SCALE GENOMIC DNA]</scope>
    <source>
        <strain evidence="2">ATCC 49652 / DSM 12025 / NBRC 103806 / TLS</strain>
    </source>
</reference>
<name>Q8KBC4_CHLTE</name>
<dbReference type="EMBL" id="AE006470">
    <property type="protein sequence ID" value="AAM73084.1"/>
    <property type="molecule type" value="Genomic_DNA"/>
</dbReference>
<keyword evidence="2" id="KW-1185">Reference proteome</keyword>
<dbReference type="HOGENOM" id="CLU_3355303_0_0_10"/>